<dbReference type="InterPro" id="IPR000700">
    <property type="entry name" value="PAS-assoc_C"/>
</dbReference>
<evidence type="ECO:0000259" key="8">
    <source>
        <dbReference type="PROSITE" id="PS50112"/>
    </source>
</evidence>
<reference evidence="11" key="1">
    <citation type="journal article" date="2019" name="Int. J. Syst. Evol. Microbiol.">
        <title>The Global Catalogue of Microorganisms (GCM) 10K type strain sequencing project: providing services to taxonomists for standard genome sequencing and annotation.</title>
        <authorList>
            <consortium name="The Broad Institute Genomics Platform"/>
            <consortium name="The Broad Institute Genome Sequencing Center for Infectious Disease"/>
            <person name="Wu L."/>
            <person name="Ma J."/>
        </authorList>
    </citation>
    <scope>NUCLEOTIDE SEQUENCE [LARGE SCALE GENOMIC DNA]</scope>
    <source>
        <strain evidence="11">KCTC 42662</strain>
    </source>
</reference>
<dbReference type="Pfam" id="PF02518">
    <property type="entry name" value="HATPase_c"/>
    <property type="match status" value="1"/>
</dbReference>
<dbReference type="SUPFAM" id="SSF55874">
    <property type="entry name" value="ATPase domain of HSP90 chaperone/DNA topoisomerase II/histidine kinase"/>
    <property type="match status" value="1"/>
</dbReference>
<feature type="coiled-coil region" evidence="6">
    <location>
        <begin position="367"/>
        <end position="401"/>
    </location>
</feature>
<accession>A0ABW5KLT0</accession>
<evidence type="ECO:0000256" key="1">
    <source>
        <dbReference type="ARBA" id="ARBA00000085"/>
    </source>
</evidence>
<dbReference type="SMART" id="SM00387">
    <property type="entry name" value="HATPase_c"/>
    <property type="match status" value="1"/>
</dbReference>
<dbReference type="CDD" id="cd00075">
    <property type="entry name" value="HATPase"/>
    <property type="match status" value="1"/>
</dbReference>
<feature type="domain" description="Histidine kinase" evidence="7">
    <location>
        <begin position="404"/>
        <end position="616"/>
    </location>
</feature>
<dbReference type="InterPro" id="IPR036097">
    <property type="entry name" value="HisK_dim/P_sf"/>
</dbReference>
<dbReference type="EC" id="2.7.13.3" evidence="2"/>
<dbReference type="PROSITE" id="PS50109">
    <property type="entry name" value="HIS_KIN"/>
    <property type="match status" value="1"/>
</dbReference>
<dbReference type="NCBIfam" id="TIGR00229">
    <property type="entry name" value="sensory_box"/>
    <property type="match status" value="1"/>
</dbReference>
<dbReference type="RefSeq" id="WP_380905891.1">
    <property type="nucleotide sequence ID" value="NZ_JBHUEG010000012.1"/>
</dbReference>
<dbReference type="InterPro" id="IPR003594">
    <property type="entry name" value="HATPase_dom"/>
</dbReference>
<dbReference type="InterPro" id="IPR052162">
    <property type="entry name" value="Sensor_kinase/Photoreceptor"/>
</dbReference>
<protein>
    <recommendedName>
        <fullName evidence="2">histidine kinase</fullName>
        <ecNumber evidence="2">2.7.13.3</ecNumber>
    </recommendedName>
</protein>
<dbReference type="PANTHER" id="PTHR43304:SF1">
    <property type="entry name" value="PAC DOMAIN-CONTAINING PROTEIN"/>
    <property type="match status" value="1"/>
</dbReference>
<dbReference type="PROSITE" id="PS50112">
    <property type="entry name" value="PAS"/>
    <property type="match status" value="2"/>
</dbReference>
<dbReference type="InterPro" id="IPR035965">
    <property type="entry name" value="PAS-like_dom_sf"/>
</dbReference>
<dbReference type="EMBL" id="JBHULR010000015">
    <property type="protein sequence ID" value="MFD2549574.1"/>
    <property type="molecule type" value="Genomic_DNA"/>
</dbReference>
<gene>
    <name evidence="10" type="ORF">ACFSR5_18130</name>
</gene>
<organism evidence="10 11">
    <name type="scientific">Sphingobacterium suaedae</name>
    <dbReference type="NCBI Taxonomy" id="1686402"/>
    <lineage>
        <taxon>Bacteria</taxon>
        <taxon>Pseudomonadati</taxon>
        <taxon>Bacteroidota</taxon>
        <taxon>Sphingobacteriia</taxon>
        <taxon>Sphingobacteriales</taxon>
        <taxon>Sphingobacteriaceae</taxon>
        <taxon>Sphingobacterium</taxon>
    </lineage>
</organism>
<evidence type="ECO:0000313" key="10">
    <source>
        <dbReference type="EMBL" id="MFD2549574.1"/>
    </source>
</evidence>
<comment type="caution">
    <text evidence="10">The sequence shown here is derived from an EMBL/GenBank/DDBJ whole genome shotgun (WGS) entry which is preliminary data.</text>
</comment>
<dbReference type="Pfam" id="PF08447">
    <property type="entry name" value="PAS_3"/>
    <property type="match status" value="1"/>
</dbReference>
<sequence length="618" mass="70286">MTLTDITHSPPWQREALILIDKQGNVSAFNSVASSSFGLPITEAIGKPYQQMLSLDFVDRETLRRTGENPIEQALLGKFSKDEFLAAYKNGDLHFSLSVTPVNLEDDPQIVLTLYPVSWLIAKQQYMLAAKEHLHLLVSSLDDIVLEITSEGLLLNHWTSNPDQLFYDPAYFTGKNISELFPAALSDEFLSLVRTALSQRHTVEMKYASPLSSHENRWYNLQIKPIKGLHDRVIAVISDITINVHAQEQISILEQKFNKAFEHSGIGMALVSLEGKCIDVNRTLCKILGYSADELRAKSFPEYTHPDDLDMDISLGKQLVEGTRESYSLEKRYRHKQGHYVWCLLTLSMVTDSSQNPVFLVAQVQDLSILKGNMEILERQKNQLETAMVDLESKVRQLEEFDQIVAHNLRGPASNIQMLIREMETATSALERTTYFELLHASSENLIQILQELIEILEVRNSRSLPVERCYFAPIFEQIEQQFTKEISTTGAVIIYDLDQPDVWFPKVYLESILHNLMSNALKFTRPSIPPEIRVHTFSQDDMIGLTILDNGVGIDLERHGSQLFKFRKIFHRGYNSKGVGLFLIRQQIESHGGTIDVESTPGRGTAFTVRFFKQPVN</sequence>
<dbReference type="Gene3D" id="1.10.287.130">
    <property type="match status" value="1"/>
</dbReference>
<dbReference type="InterPro" id="IPR004358">
    <property type="entry name" value="Sig_transdc_His_kin-like_C"/>
</dbReference>
<keyword evidence="11" id="KW-1185">Reference proteome</keyword>
<keyword evidence="3" id="KW-0597">Phosphoprotein</keyword>
<dbReference type="SUPFAM" id="SSF47384">
    <property type="entry name" value="Homodimeric domain of signal transducing histidine kinase"/>
    <property type="match status" value="1"/>
</dbReference>
<dbReference type="Gene3D" id="3.30.565.10">
    <property type="entry name" value="Histidine kinase-like ATPase, C-terminal domain"/>
    <property type="match status" value="1"/>
</dbReference>
<proteinExistence type="predicted"/>
<dbReference type="InterPro" id="IPR013655">
    <property type="entry name" value="PAS_fold_3"/>
</dbReference>
<dbReference type="SMART" id="SM00091">
    <property type="entry name" value="PAS"/>
    <property type="match status" value="3"/>
</dbReference>
<dbReference type="PRINTS" id="PR00344">
    <property type="entry name" value="BCTRLSENSOR"/>
</dbReference>
<feature type="domain" description="PAC" evidence="9">
    <location>
        <begin position="327"/>
        <end position="379"/>
    </location>
</feature>
<evidence type="ECO:0000259" key="7">
    <source>
        <dbReference type="PROSITE" id="PS50109"/>
    </source>
</evidence>
<comment type="catalytic activity">
    <reaction evidence="1">
        <text>ATP + protein L-histidine = ADP + protein N-phospho-L-histidine.</text>
        <dbReference type="EC" id="2.7.13.3"/>
    </reaction>
</comment>
<dbReference type="PANTHER" id="PTHR43304">
    <property type="entry name" value="PHYTOCHROME-LIKE PROTEIN CPH1"/>
    <property type="match status" value="1"/>
</dbReference>
<name>A0ABW5KLT0_9SPHI</name>
<dbReference type="InterPro" id="IPR036890">
    <property type="entry name" value="HATPase_C_sf"/>
</dbReference>
<evidence type="ECO:0000256" key="3">
    <source>
        <dbReference type="ARBA" id="ARBA00022553"/>
    </source>
</evidence>
<evidence type="ECO:0000259" key="9">
    <source>
        <dbReference type="PROSITE" id="PS50113"/>
    </source>
</evidence>
<dbReference type="SUPFAM" id="SSF55785">
    <property type="entry name" value="PYP-like sensor domain (PAS domain)"/>
    <property type="match status" value="3"/>
</dbReference>
<evidence type="ECO:0000313" key="11">
    <source>
        <dbReference type="Proteomes" id="UP001597545"/>
    </source>
</evidence>
<dbReference type="CDD" id="cd00130">
    <property type="entry name" value="PAS"/>
    <property type="match status" value="1"/>
</dbReference>
<keyword evidence="6" id="KW-0175">Coiled coil</keyword>
<dbReference type="InterPro" id="IPR000014">
    <property type="entry name" value="PAS"/>
</dbReference>
<evidence type="ECO:0000256" key="2">
    <source>
        <dbReference type="ARBA" id="ARBA00012438"/>
    </source>
</evidence>
<evidence type="ECO:0000256" key="5">
    <source>
        <dbReference type="ARBA" id="ARBA00022777"/>
    </source>
</evidence>
<keyword evidence="5" id="KW-0418">Kinase</keyword>
<dbReference type="Proteomes" id="UP001597545">
    <property type="component" value="Unassembled WGS sequence"/>
</dbReference>
<feature type="domain" description="PAS" evidence="8">
    <location>
        <begin position="17"/>
        <end position="78"/>
    </location>
</feature>
<feature type="domain" description="PAS" evidence="8">
    <location>
        <begin position="253"/>
        <end position="323"/>
    </location>
</feature>
<dbReference type="Gene3D" id="3.30.450.20">
    <property type="entry name" value="PAS domain"/>
    <property type="match status" value="3"/>
</dbReference>
<dbReference type="InterPro" id="IPR001610">
    <property type="entry name" value="PAC"/>
</dbReference>
<evidence type="ECO:0000256" key="4">
    <source>
        <dbReference type="ARBA" id="ARBA00022679"/>
    </source>
</evidence>
<evidence type="ECO:0000256" key="6">
    <source>
        <dbReference type="SAM" id="Coils"/>
    </source>
</evidence>
<dbReference type="Pfam" id="PF13426">
    <property type="entry name" value="PAS_9"/>
    <property type="match status" value="1"/>
</dbReference>
<keyword evidence="4" id="KW-0808">Transferase</keyword>
<dbReference type="InterPro" id="IPR005467">
    <property type="entry name" value="His_kinase_dom"/>
</dbReference>
<dbReference type="PROSITE" id="PS50113">
    <property type="entry name" value="PAC"/>
    <property type="match status" value="1"/>
</dbReference>
<dbReference type="SMART" id="SM00086">
    <property type="entry name" value="PAC"/>
    <property type="match status" value="1"/>
</dbReference>